<dbReference type="AlphaFoldDB" id="A0A225X3Z7"/>
<dbReference type="OrthoDB" id="79176at2759"/>
<keyword evidence="3" id="KW-1185">Reference proteome</keyword>
<proteinExistence type="predicted"/>
<accession>A0A225X3Z7</accession>
<protein>
    <submittedName>
        <fullName evidence="2">Uncharacterized protein</fullName>
    </submittedName>
</protein>
<gene>
    <name evidence="2" type="ORF">PHMEG_0001072</name>
</gene>
<dbReference type="STRING" id="4795.A0A225X3Z7"/>
<reference evidence="3" key="1">
    <citation type="submission" date="2017-03" db="EMBL/GenBank/DDBJ databases">
        <title>Phytopthora megakarya and P. palmivora, two closely related causual agents of cacao black pod achieved similar genome size and gene model numbers by different mechanisms.</title>
        <authorList>
            <person name="Ali S."/>
            <person name="Shao J."/>
            <person name="Larry D.J."/>
            <person name="Kronmiller B."/>
            <person name="Shen D."/>
            <person name="Strem M.D."/>
            <person name="Melnick R.L."/>
            <person name="Guiltinan M.J."/>
            <person name="Tyler B.M."/>
            <person name="Meinhardt L.W."/>
            <person name="Bailey B.A."/>
        </authorList>
    </citation>
    <scope>NUCLEOTIDE SEQUENCE [LARGE SCALE GENOMIC DNA]</scope>
    <source>
        <strain evidence="3">zdho120</strain>
    </source>
</reference>
<evidence type="ECO:0000313" key="2">
    <source>
        <dbReference type="EMBL" id="OWZ23939.1"/>
    </source>
</evidence>
<dbReference type="Proteomes" id="UP000198211">
    <property type="component" value="Unassembled WGS sequence"/>
</dbReference>
<dbReference type="EMBL" id="NBNE01000035">
    <property type="protein sequence ID" value="OWZ23939.1"/>
    <property type="molecule type" value="Genomic_DNA"/>
</dbReference>
<evidence type="ECO:0000256" key="1">
    <source>
        <dbReference type="SAM" id="MobiDB-lite"/>
    </source>
</evidence>
<feature type="region of interest" description="Disordered" evidence="1">
    <location>
        <begin position="136"/>
        <end position="155"/>
    </location>
</feature>
<sequence>MKRQQGGTVTKAPVCTKADLHSLVNDLYFDATSSKEYQDAALLCIMWYALGERRTWHLFRSATCLFLPETHLKNKVSLFFPTRLPSLRAIGTALAMQTYPVSSVLDLEHLAKSEKSGESTVVDSIPLTEALLQCDDDTSSASTTSEPASQRHPAAPLKMQSYVNRVLKVACSHQEKAGVSAVLSFHSFRRGGAQRANANSSLSPQWIFDRGNRKMTATNKAFAYLFQHNFIVI</sequence>
<name>A0A225X3Z7_9STRA</name>
<organism evidence="2 3">
    <name type="scientific">Phytophthora megakarya</name>
    <dbReference type="NCBI Taxonomy" id="4795"/>
    <lineage>
        <taxon>Eukaryota</taxon>
        <taxon>Sar</taxon>
        <taxon>Stramenopiles</taxon>
        <taxon>Oomycota</taxon>
        <taxon>Peronosporomycetes</taxon>
        <taxon>Peronosporales</taxon>
        <taxon>Peronosporaceae</taxon>
        <taxon>Phytophthora</taxon>
    </lineage>
</organism>
<comment type="caution">
    <text evidence="2">The sequence shown here is derived from an EMBL/GenBank/DDBJ whole genome shotgun (WGS) entry which is preliminary data.</text>
</comment>
<evidence type="ECO:0000313" key="3">
    <source>
        <dbReference type="Proteomes" id="UP000198211"/>
    </source>
</evidence>